<organism evidence="1 2">
    <name type="scientific">Lentzea alba</name>
    <dbReference type="NCBI Taxonomy" id="2714351"/>
    <lineage>
        <taxon>Bacteria</taxon>
        <taxon>Bacillati</taxon>
        <taxon>Actinomycetota</taxon>
        <taxon>Actinomycetes</taxon>
        <taxon>Pseudonocardiales</taxon>
        <taxon>Pseudonocardiaceae</taxon>
        <taxon>Lentzea</taxon>
    </lineage>
</organism>
<gene>
    <name evidence="1" type="ORF">G7043_15695</name>
</gene>
<accession>A0A7C9VP36</accession>
<evidence type="ECO:0000313" key="1">
    <source>
        <dbReference type="EMBL" id="NGY60373.1"/>
    </source>
</evidence>
<keyword evidence="2" id="KW-1185">Reference proteome</keyword>
<dbReference type="AlphaFoldDB" id="A0A7C9VP36"/>
<name>A0A7C9VP36_9PSEU</name>
<dbReference type="Proteomes" id="UP000481360">
    <property type="component" value="Unassembled WGS sequence"/>
</dbReference>
<evidence type="ECO:0000313" key="2">
    <source>
        <dbReference type="Proteomes" id="UP000481360"/>
    </source>
</evidence>
<reference evidence="1 2" key="1">
    <citation type="submission" date="2020-03" db="EMBL/GenBank/DDBJ databases">
        <title>Isolation and identification of active actinomycetes.</title>
        <authorList>
            <person name="Sun X."/>
        </authorList>
    </citation>
    <scope>NUCLEOTIDE SEQUENCE [LARGE SCALE GENOMIC DNA]</scope>
    <source>
        <strain evidence="1 2">NEAU-D13</strain>
    </source>
</reference>
<sequence>MTRVVPEDNGRGGYLLRLPTTGRNALLLVKVMSEDLRADLNNNNEVELGEEIYVEVYRTNKETGKTLLRELPEPDEVPSAA</sequence>
<comment type="caution">
    <text evidence="1">The sequence shown here is derived from an EMBL/GenBank/DDBJ whole genome shotgun (WGS) entry which is preliminary data.</text>
</comment>
<proteinExistence type="predicted"/>
<dbReference type="EMBL" id="JAAMPJ010000004">
    <property type="protein sequence ID" value="NGY60373.1"/>
    <property type="molecule type" value="Genomic_DNA"/>
</dbReference>
<protein>
    <submittedName>
        <fullName evidence="1">Uncharacterized protein</fullName>
    </submittedName>
</protein>